<evidence type="ECO:0000313" key="3">
    <source>
        <dbReference type="EMBL" id="CAB4198176.1"/>
    </source>
</evidence>
<name>A0A6J5Q975_9CAUD</name>
<protein>
    <submittedName>
        <fullName evidence="1">Uncharacterized protein</fullName>
    </submittedName>
</protein>
<accession>A0A6J5Q975</accession>
<proteinExistence type="predicted"/>
<organism evidence="1">
    <name type="scientific">uncultured Caudovirales phage</name>
    <dbReference type="NCBI Taxonomy" id="2100421"/>
    <lineage>
        <taxon>Viruses</taxon>
        <taxon>Duplodnaviria</taxon>
        <taxon>Heunggongvirae</taxon>
        <taxon>Uroviricota</taxon>
        <taxon>Caudoviricetes</taxon>
        <taxon>Peduoviridae</taxon>
        <taxon>Maltschvirus</taxon>
        <taxon>Maltschvirus maltsch</taxon>
    </lineage>
</organism>
<dbReference type="EMBL" id="LR797371">
    <property type="protein sequence ID" value="CAB4211295.1"/>
    <property type="molecule type" value="Genomic_DNA"/>
</dbReference>
<dbReference type="EMBL" id="LR797258">
    <property type="protein sequence ID" value="CAB4198176.1"/>
    <property type="molecule type" value="Genomic_DNA"/>
</dbReference>
<evidence type="ECO:0000313" key="2">
    <source>
        <dbReference type="EMBL" id="CAB4182458.1"/>
    </source>
</evidence>
<dbReference type="EMBL" id="LR797025">
    <property type="protein sequence ID" value="CAB4182458.1"/>
    <property type="molecule type" value="Genomic_DNA"/>
</dbReference>
<dbReference type="EMBL" id="LR796941">
    <property type="protein sequence ID" value="CAB4176144.1"/>
    <property type="molecule type" value="Genomic_DNA"/>
</dbReference>
<reference evidence="1" key="1">
    <citation type="submission" date="2020-05" db="EMBL/GenBank/DDBJ databases">
        <authorList>
            <person name="Chiriac C."/>
            <person name="Salcher M."/>
            <person name="Ghai R."/>
            <person name="Kavagutti S V."/>
        </authorList>
    </citation>
    <scope>NUCLEOTIDE SEQUENCE</scope>
</reference>
<evidence type="ECO:0000313" key="4">
    <source>
        <dbReference type="EMBL" id="CAB4211295.1"/>
    </source>
</evidence>
<sequence>MARRLTPAEVKQLCAMKGIESSASAARLMDCSVRTVQIHWQYASLYSLKDRYEKGSKESS</sequence>
<evidence type="ECO:0000313" key="5">
    <source>
        <dbReference type="EMBL" id="CAB5237997.1"/>
    </source>
</evidence>
<dbReference type="EMBL" id="LR798456">
    <property type="protein sequence ID" value="CAB5237997.1"/>
    <property type="molecule type" value="Genomic_DNA"/>
</dbReference>
<evidence type="ECO:0000313" key="1">
    <source>
        <dbReference type="EMBL" id="CAB4176144.1"/>
    </source>
</evidence>
<gene>
    <name evidence="2" type="ORF">UFOVP1076_7</name>
    <name evidence="3" type="ORF">UFOVP1314_50</name>
    <name evidence="4" type="ORF">UFOVP1427_20</name>
    <name evidence="5" type="ORF">UFOVP1523_24</name>
    <name evidence="1" type="ORF">UFOVP991_7</name>
</gene>